<protein>
    <recommendedName>
        <fullName evidence="1">Pseudouridine synthase RsuA/RluA-like domain-containing protein</fullName>
    </recommendedName>
</protein>
<keyword evidence="3" id="KW-1185">Reference proteome</keyword>
<dbReference type="SUPFAM" id="SSF55120">
    <property type="entry name" value="Pseudouridine synthase"/>
    <property type="match status" value="2"/>
</dbReference>
<dbReference type="Proteomes" id="UP000298416">
    <property type="component" value="Unassembled WGS sequence"/>
</dbReference>
<dbReference type="EMBL" id="PNBA02000006">
    <property type="protein sequence ID" value="KAG6420484.1"/>
    <property type="molecule type" value="Genomic_DNA"/>
</dbReference>
<feature type="domain" description="Pseudouridine synthase RsuA/RluA-like" evidence="1">
    <location>
        <begin position="231"/>
        <end position="399"/>
    </location>
</feature>
<dbReference type="GO" id="GO:0009982">
    <property type="term" value="F:pseudouridine synthase activity"/>
    <property type="evidence" value="ECO:0007669"/>
    <property type="project" value="InterPro"/>
</dbReference>
<evidence type="ECO:0000313" key="3">
    <source>
        <dbReference type="Proteomes" id="UP000298416"/>
    </source>
</evidence>
<dbReference type="AlphaFoldDB" id="A0A8X8XWS3"/>
<dbReference type="InterPro" id="IPR020103">
    <property type="entry name" value="PsdUridine_synth_cat_dom_sf"/>
</dbReference>
<dbReference type="PANTHER" id="PTHR21600">
    <property type="entry name" value="MITOCHONDRIAL RNA PSEUDOURIDINE SYNTHASE"/>
    <property type="match status" value="1"/>
</dbReference>
<dbReference type="PANTHER" id="PTHR21600:SF52">
    <property type="entry name" value="PSEUDOURIDINE SYNTHASE RSUA_RLUA-LIKE DOMAIN-CONTAINING PROTEIN"/>
    <property type="match status" value="1"/>
</dbReference>
<organism evidence="2">
    <name type="scientific">Salvia splendens</name>
    <name type="common">Scarlet sage</name>
    <dbReference type="NCBI Taxonomy" id="180675"/>
    <lineage>
        <taxon>Eukaryota</taxon>
        <taxon>Viridiplantae</taxon>
        <taxon>Streptophyta</taxon>
        <taxon>Embryophyta</taxon>
        <taxon>Tracheophyta</taxon>
        <taxon>Spermatophyta</taxon>
        <taxon>Magnoliopsida</taxon>
        <taxon>eudicotyledons</taxon>
        <taxon>Gunneridae</taxon>
        <taxon>Pentapetalae</taxon>
        <taxon>asterids</taxon>
        <taxon>lamiids</taxon>
        <taxon>Lamiales</taxon>
        <taxon>Lamiaceae</taxon>
        <taxon>Nepetoideae</taxon>
        <taxon>Mentheae</taxon>
        <taxon>Salviinae</taxon>
        <taxon>Salvia</taxon>
        <taxon>Salvia subgen. Calosphace</taxon>
        <taxon>core Calosphace</taxon>
    </lineage>
</organism>
<gene>
    <name evidence="2" type="ORF">SASPL_117014</name>
</gene>
<reference evidence="2" key="1">
    <citation type="submission" date="2018-01" db="EMBL/GenBank/DDBJ databases">
        <authorList>
            <person name="Mao J.F."/>
        </authorList>
    </citation>
    <scope>NUCLEOTIDE SEQUENCE</scope>
    <source>
        <strain evidence="2">Huo1</strain>
        <tissue evidence="2">Leaf</tissue>
    </source>
</reference>
<dbReference type="InterPro" id="IPR006145">
    <property type="entry name" value="PsdUridine_synth_RsuA/RluA"/>
</dbReference>
<dbReference type="Gene3D" id="3.30.2350.10">
    <property type="entry name" value="Pseudouridine synthase"/>
    <property type="match status" value="2"/>
</dbReference>
<feature type="domain" description="Pseudouridine synthase RsuA/RluA-like" evidence="1">
    <location>
        <begin position="652"/>
        <end position="820"/>
    </location>
</feature>
<name>A0A8X8XWS3_SALSN</name>
<comment type="caution">
    <text evidence="2">The sequence shown here is derived from an EMBL/GenBank/DDBJ whole genome shotgun (WGS) entry which is preliminary data.</text>
</comment>
<dbReference type="CDD" id="cd02869">
    <property type="entry name" value="PseudoU_synth_RluA_like"/>
    <property type="match status" value="2"/>
</dbReference>
<accession>A0A8X8XWS3</accession>
<dbReference type="Pfam" id="PF00849">
    <property type="entry name" value="PseudoU_synth_2"/>
    <property type="match status" value="2"/>
</dbReference>
<dbReference type="GO" id="GO:0003723">
    <property type="term" value="F:RNA binding"/>
    <property type="evidence" value="ECO:0007669"/>
    <property type="project" value="InterPro"/>
</dbReference>
<dbReference type="GO" id="GO:0000455">
    <property type="term" value="P:enzyme-directed rRNA pseudouridine synthesis"/>
    <property type="evidence" value="ECO:0007669"/>
    <property type="project" value="TreeGrafter"/>
</dbReference>
<evidence type="ECO:0000313" key="2">
    <source>
        <dbReference type="EMBL" id="KAG6420484.1"/>
    </source>
</evidence>
<proteinExistence type="predicted"/>
<evidence type="ECO:0000259" key="1">
    <source>
        <dbReference type="Pfam" id="PF00849"/>
    </source>
</evidence>
<reference evidence="2" key="2">
    <citation type="submission" date="2020-08" db="EMBL/GenBank/DDBJ databases">
        <title>Plant Genome Project.</title>
        <authorList>
            <person name="Zhang R.-G."/>
        </authorList>
    </citation>
    <scope>NUCLEOTIDE SEQUENCE</scope>
    <source>
        <strain evidence="2">Huo1</strain>
        <tissue evidence="2">Leaf</tissue>
    </source>
</reference>
<dbReference type="InterPro" id="IPR050188">
    <property type="entry name" value="RluA_PseudoU_synthase"/>
</dbReference>
<sequence>MAVGAAVSFSSIIGGSAVATLVYASSFSRTIFSPTSLARTLTSSHLSFKHIHKHHSCNVFKRNFSCRSTAPAETSTKISIPTCDNSYPPYERLLPCPSQNGPPRVEHMVVLEGGPVLEYISKALDIPPLFVADLIHFGAVFYALVCPDPPRTATPEQIKDFKKFTDPSLLRNRSSIKGKTIREAQKTFRITRTDEFVESGTYLRVHVHPKRFPRCYEIDWRSRIIAVTESYVVLDKPAGTSVGGTTDNIEETCATFTTRALGLDDPLKTTHQIDNCTEGCVVLARIKEYCSVFHGKIRDKKVKKLYLALAAAPVPVGILTHYMRPVNIAPRLVSEDFISRWPLCQLEVLECKKVPWPNDIIEEQNKIDVCGWPTRDFAYECKINLLTGRTHQIRAQLAARGAPLVGDTMYMPAVISEAEYPGLNPFGTNKKEYSNDDAKATAVEEWIAHHGKEPTVAIGLQACHISWDDGEHTYEAGSPWWRYHIELTSNLMKARDRIEIGLDQIAIYPPYERLLPCPSQNGPPRVEHLVVLEGSPVLEYISKALDIPPLFVSDLIHFGAVFYALVCPVPPRTATHEQIKAFKKFTDPSLLRNRSSIKGKTIREAQKTFRITCTDEFVESGTYLRVYVHPRRFPRCYEIDWRSRIIAVNESYVVLDKPAGTSVGGTSNNIEETCATFTTRALGLDDTLKTTHQIDNCTEGCIVLARTKEYCSVFHGKIRDKKVKKLYLALAAAPVPVGILTHYMRPVNIAPRLVSEDFISDWPLCQLEVLECKKVPWPNDIIEEQNKIEVCGWPNRDFAYECKINLLTGRTHQIRAQLAACGAPLVGDTMYMPAVISEAEYRGLNPFGPNKKEYSSDDAKATAVEEWIAHHGKEPTVAIALQACHISWDDGEHTYEAGSPWWR</sequence>